<dbReference type="InterPro" id="IPR041208">
    <property type="entry name" value="Cap15"/>
</dbReference>
<evidence type="ECO:0000256" key="1">
    <source>
        <dbReference type="SAM" id="Phobius"/>
    </source>
</evidence>
<organism evidence="3 4">
    <name type="scientific">Shewanella baltica (strain OS195)</name>
    <dbReference type="NCBI Taxonomy" id="399599"/>
    <lineage>
        <taxon>Bacteria</taxon>
        <taxon>Pseudomonadati</taxon>
        <taxon>Pseudomonadota</taxon>
        <taxon>Gammaproteobacteria</taxon>
        <taxon>Alteromonadales</taxon>
        <taxon>Shewanellaceae</taxon>
        <taxon>Shewanella</taxon>
    </lineage>
</organism>
<evidence type="ECO:0000259" key="2">
    <source>
        <dbReference type="Pfam" id="PF18153"/>
    </source>
</evidence>
<dbReference type="GeneID" id="11772174"/>
<dbReference type="HOGENOM" id="CLU_116137_0_0_6"/>
<evidence type="ECO:0000313" key="3">
    <source>
        <dbReference type="EMBL" id="ABX49189.1"/>
    </source>
</evidence>
<dbReference type="Proteomes" id="UP000000770">
    <property type="component" value="Chromosome"/>
</dbReference>
<keyword evidence="1" id="KW-0812">Transmembrane</keyword>
<feature type="transmembrane region" description="Helical" evidence="1">
    <location>
        <begin position="7"/>
        <end position="26"/>
    </location>
</feature>
<protein>
    <recommendedName>
        <fullName evidence="2">CD-NTase-associated protein 15 domain-containing protein</fullName>
    </recommendedName>
</protein>
<sequence length="199" mass="22668">MFRIINLGLVLKIVVFISIVFTVFVYSSIKEHFFPDWGLVKLLTVSSLVSMIVLYIFLIPSCARKIWGLVQKIKNIYPDLNGVWVGHVIIESGVEINVRAIIRQNLLLTELDMHGETVKSITLESTPTIEQGQKKLYYVYRSTPKDPSRQPYDGSTLLDVIENENSLKLSGKYYTDRGTVGRISLKQVSKNSQTDVSYY</sequence>
<feature type="domain" description="CD-NTase-associated protein 15" evidence="2">
    <location>
        <begin position="77"/>
        <end position="187"/>
    </location>
</feature>
<keyword evidence="1" id="KW-0472">Membrane</keyword>
<name>A9KZT7_SHEB9</name>
<dbReference type="EMBL" id="CP000891">
    <property type="protein sequence ID" value="ABX49189.1"/>
    <property type="molecule type" value="Genomic_DNA"/>
</dbReference>
<keyword evidence="1" id="KW-1133">Transmembrane helix</keyword>
<proteinExistence type="predicted"/>
<evidence type="ECO:0000313" key="4">
    <source>
        <dbReference type="Proteomes" id="UP000000770"/>
    </source>
</evidence>
<gene>
    <name evidence="3" type="ordered locus">Sbal195_2019</name>
</gene>
<dbReference type="AlphaFoldDB" id="A9KZT7"/>
<dbReference type="KEGG" id="sbn:Sbal195_2019"/>
<dbReference type="RefSeq" id="WP_012197015.1">
    <property type="nucleotide sequence ID" value="NC_009997.1"/>
</dbReference>
<reference evidence="3 4" key="1">
    <citation type="submission" date="2007-11" db="EMBL/GenBank/DDBJ databases">
        <title>Complete sequence of chromosome of Shewanella baltica OS195.</title>
        <authorList>
            <consortium name="US DOE Joint Genome Institute"/>
            <person name="Copeland A."/>
            <person name="Lucas S."/>
            <person name="Lapidus A."/>
            <person name="Barry K."/>
            <person name="Glavina del Rio T."/>
            <person name="Dalin E."/>
            <person name="Tice H."/>
            <person name="Pitluck S."/>
            <person name="Chain P."/>
            <person name="Malfatti S."/>
            <person name="Shin M."/>
            <person name="Vergez L."/>
            <person name="Schmutz J."/>
            <person name="Larimer F."/>
            <person name="Land M."/>
            <person name="Hauser L."/>
            <person name="Kyrpides N."/>
            <person name="Kim E."/>
            <person name="Brettar I."/>
            <person name="Rodrigues J."/>
            <person name="Konstantinidis K."/>
            <person name="Klappenbach J."/>
            <person name="Hofle M."/>
            <person name="Tiedje J."/>
            <person name="Richardson P."/>
        </authorList>
    </citation>
    <scope>NUCLEOTIDE SEQUENCE [LARGE SCALE GENOMIC DNA]</scope>
    <source>
        <strain evidence="3 4">OS195</strain>
    </source>
</reference>
<dbReference type="Pfam" id="PF18153">
    <property type="entry name" value="Cap15_CD_rec"/>
    <property type="match status" value="1"/>
</dbReference>
<feature type="transmembrane region" description="Helical" evidence="1">
    <location>
        <begin position="38"/>
        <end position="58"/>
    </location>
</feature>
<accession>A9KZT7</accession>